<feature type="region of interest" description="Disordered" evidence="1">
    <location>
        <begin position="204"/>
        <end position="228"/>
    </location>
</feature>
<feature type="transmembrane region" description="Helical" evidence="2">
    <location>
        <begin position="173"/>
        <end position="194"/>
    </location>
</feature>
<feature type="compositionally biased region" description="Basic residues" evidence="1">
    <location>
        <begin position="218"/>
        <end position="228"/>
    </location>
</feature>
<keyword evidence="2" id="KW-0472">Membrane</keyword>
<dbReference type="SUPFAM" id="SSF48317">
    <property type="entry name" value="Acid phosphatase/Vanadium-dependent haloperoxidase"/>
    <property type="match status" value="1"/>
</dbReference>
<evidence type="ECO:0000313" key="3">
    <source>
        <dbReference type="EMBL" id="MFC5729973.1"/>
    </source>
</evidence>
<comment type="caution">
    <text evidence="3">The sequence shown here is derived from an EMBL/GenBank/DDBJ whole genome shotgun (WGS) entry which is preliminary data.</text>
</comment>
<feature type="transmembrane region" description="Helical" evidence="2">
    <location>
        <begin position="120"/>
        <end position="141"/>
    </location>
</feature>
<reference evidence="4" key="1">
    <citation type="journal article" date="2019" name="Int. J. Syst. Evol. Microbiol.">
        <title>The Global Catalogue of Microorganisms (GCM) 10K type strain sequencing project: providing services to taxonomists for standard genome sequencing and annotation.</title>
        <authorList>
            <consortium name="The Broad Institute Genomics Platform"/>
            <consortium name="The Broad Institute Genome Sequencing Center for Infectious Disease"/>
            <person name="Wu L."/>
            <person name="Ma J."/>
        </authorList>
    </citation>
    <scope>NUCLEOTIDE SEQUENCE [LARGE SCALE GENOMIC DNA]</scope>
    <source>
        <strain evidence="4">YIM 94188</strain>
    </source>
</reference>
<gene>
    <name evidence="3" type="ORF">ACFPQB_13685</name>
</gene>
<evidence type="ECO:0000313" key="4">
    <source>
        <dbReference type="Proteomes" id="UP001596072"/>
    </source>
</evidence>
<dbReference type="EMBL" id="JBHSNS010000006">
    <property type="protein sequence ID" value="MFC5729973.1"/>
    <property type="molecule type" value="Genomic_DNA"/>
</dbReference>
<evidence type="ECO:0008006" key="5">
    <source>
        <dbReference type="Google" id="ProtNLM"/>
    </source>
</evidence>
<dbReference type="Gene3D" id="1.20.144.10">
    <property type="entry name" value="Phosphatidic acid phosphatase type 2/haloperoxidase"/>
    <property type="match status" value="1"/>
</dbReference>
<accession>A0ABW0ZID1</accession>
<evidence type="ECO:0000256" key="2">
    <source>
        <dbReference type="SAM" id="Phobius"/>
    </source>
</evidence>
<dbReference type="Proteomes" id="UP001596072">
    <property type="component" value="Unassembled WGS sequence"/>
</dbReference>
<feature type="transmembrane region" description="Helical" evidence="2">
    <location>
        <begin position="87"/>
        <end position="108"/>
    </location>
</feature>
<feature type="transmembrane region" description="Helical" evidence="2">
    <location>
        <begin position="56"/>
        <end position="80"/>
    </location>
</feature>
<dbReference type="InterPro" id="IPR036938">
    <property type="entry name" value="PAP2/HPO_sf"/>
</dbReference>
<dbReference type="RefSeq" id="WP_136431427.1">
    <property type="nucleotide sequence ID" value="NZ_JBHSNS010000006.1"/>
</dbReference>
<keyword evidence="2" id="KW-1133">Transmembrane helix</keyword>
<evidence type="ECO:0000256" key="1">
    <source>
        <dbReference type="SAM" id="MobiDB-lite"/>
    </source>
</evidence>
<keyword evidence="2" id="KW-0812">Transmembrane</keyword>
<protein>
    <recommendedName>
        <fullName evidence="5">Phosphatase PAP2 family protein</fullName>
    </recommendedName>
</protein>
<feature type="transmembrane region" description="Helical" evidence="2">
    <location>
        <begin position="148"/>
        <end position="167"/>
    </location>
</feature>
<organism evidence="3 4">
    <name type="scientific">Nocardioides vastitatis</name>
    <dbReference type="NCBI Taxonomy" id="2568655"/>
    <lineage>
        <taxon>Bacteria</taxon>
        <taxon>Bacillati</taxon>
        <taxon>Actinomycetota</taxon>
        <taxon>Actinomycetes</taxon>
        <taxon>Propionibacteriales</taxon>
        <taxon>Nocardioidaceae</taxon>
        <taxon>Nocardioides</taxon>
    </lineage>
</organism>
<proteinExistence type="predicted"/>
<name>A0ABW0ZID1_9ACTN</name>
<keyword evidence="4" id="KW-1185">Reference proteome</keyword>
<sequence length="228" mass="23947">MRQRAGAVALTAACVLLFAVLCLLVLTRTTDRLDLWVGARIDPDPEWNPLQEKADHAVHAFGPVRQVAVVTALALVLSAWRRRLGPLILTLGVVGAASVVEIGVKWVLPRLESHDPIHHAGSFPSGHLTLTLSCAGALVLASGAASHWWAWTVVVALGAAMAAGLLITDTHRLTDLAGGALIATGTLALARVAARLFDRQYGGEGPDPAAVATPNPKNQKRRTPSSIA</sequence>